<feature type="compositionally biased region" description="Basic and acidic residues" evidence="1">
    <location>
        <begin position="81"/>
        <end position="90"/>
    </location>
</feature>
<gene>
    <name evidence="2" type="ORF">IFR04_012881</name>
</gene>
<feature type="region of interest" description="Disordered" evidence="1">
    <location>
        <begin position="378"/>
        <end position="515"/>
    </location>
</feature>
<feature type="region of interest" description="Disordered" evidence="1">
    <location>
        <begin position="227"/>
        <end position="303"/>
    </location>
</feature>
<dbReference type="EMBL" id="JAFJYH010000287">
    <property type="protein sequence ID" value="KAG4413965.1"/>
    <property type="molecule type" value="Genomic_DNA"/>
</dbReference>
<dbReference type="OrthoDB" id="5404004at2759"/>
<feature type="compositionally biased region" description="Basic and acidic residues" evidence="1">
    <location>
        <begin position="797"/>
        <end position="806"/>
    </location>
</feature>
<feature type="compositionally biased region" description="Polar residues" evidence="1">
    <location>
        <begin position="668"/>
        <end position="689"/>
    </location>
</feature>
<feature type="region of interest" description="Disordered" evidence="1">
    <location>
        <begin position="1"/>
        <end position="144"/>
    </location>
</feature>
<feature type="region of interest" description="Disordered" evidence="1">
    <location>
        <begin position="825"/>
        <end position="844"/>
    </location>
</feature>
<sequence length="856" mass="92393">MVKPNALSKSVWAQLGRGTRGRDAEDPGAPTRVSEDAQARNTDPNAAKLFEFSQQKRDQLPERPSTSAGPASSFAKRRNAEKRETKDDLHFNPLAAHGVGTTFYNFPVPGSLPTPASSPKDPHHPAARKPQATRPSTPESMEITPAKMNVPHAEIGMALGSPLHPPTTWQQQVPMDRYTESPDHVDDDFSNSAPVKQKTSKWKLLGGLFGAKKQEAQPAAFYQLQPEASQQQPIDHGFDFGDPAASEKPKSRGRGRSNSSARKSRKHKPEMSRSNTVPVRFDLEGSNRQKHTGTPEITIDGGNVVYDGSHSTQKGAGLLDVDIPSVQMERYSIMFNGILSKPQSQSSSLLARRQATLDKLKTVNEALASKERELEAKSKLLMPRRATSPGFKTQSPAFSLFPSTPRTRDASPSSRSRPSVTLQRSNTSPAALSPSRPSFAPGISNEDHAHVVSADSPTVPMRQQPEMWRGPRALRKKEEPQVVPEPAPEQNTWSPDQSHLLLDSSSDNENEKEDDVPLAVAIPMKPKLPEPNWQMVNPMHTTNDSVSGSSTSGSDHSTSTSASSITTPLSASTAPYPVVKPLRINSPPQTRTRAVTIAQKPAMTRSRSATTVNAPSSIPRRNASAAVQVSSPKSEDEARLETAADVSIARQISVSRQQRQLLVPIKTSLKTPSTGNLSKKSINPTNPNGSPKKDRVVGSQNFPSPASGIGAIGKVSSPLGAIATATKEEHERGRGSPQAERTSRDKSPPTERLVQVAKPSTPTLVVVGEGMDGKERAWAGATAGMNTPQSHAPVGFSERRRQKEATSSHSHANSIIGEIRVGLAVSRDSSPARQARDLSHRKSERVVVERVSVASN</sequence>
<name>A0A8H7W1S7_9HELO</name>
<feature type="compositionally biased region" description="Polar residues" evidence="1">
    <location>
        <begin position="420"/>
        <end position="430"/>
    </location>
</feature>
<evidence type="ECO:0000313" key="2">
    <source>
        <dbReference type="EMBL" id="KAG4413965.1"/>
    </source>
</evidence>
<dbReference type="AlphaFoldDB" id="A0A8H7W1S7"/>
<feature type="compositionally biased region" description="Low complexity" evidence="1">
    <location>
        <begin position="541"/>
        <end position="573"/>
    </location>
</feature>
<evidence type="ECO:0000256" key="1">
    <source>
        <dbReference type="SAM" id="MobiDB-lite"/>
    </source>
</evidence>
<feature type="compositionally biased region" description="Polar residues" evidence="1">
    <location>
        <begin position="605"/>
        <end position="616"/>
    </location>
</feature>
<feature type="region of interest" description="Disordered" evidence="1">
    <location>
        <begin position="601"/>
        <end position="638"/>
    </location>
</feature>
<proteinExistence type="predicted"/>
<accession>A0A8H7W1S7</accession>
<reference evidence="2" key="1">
    <citation type="submission" date="2021-02" db="EMBL/GenBank/DDBJ databases">
        <title>Genome sequence Cadophora malorum strain M34.</title>
        <authorList>
            <person name="Stefanovic E."/>
            <person name="Vu D."/>
            <person name="Scully C."/>
            <person name="Dijksterhuis J."/>
            <person name="Roader J."/>
            <person name="Houbraken J."/>
        </authorList>
    </citation>
    <scope>NUCLEOTIDE SEQUENCE</scope>
    <source>
        <strain evidence="2">M34</strain>
    </source>
</reference>
<feature type="region of interest" description="Disordered" evidence="1">
    <location>
        <begin position="781"/>
        <end position="816"/>
    </location>
</feature>
<protein>
    <submittedName>
        <fullName evidence="2">Uncharacterized protein</fullName>
    </submittedName>
</protein>
<feature type="compositionally biased region" description="Acidic residues" evidence="1">
    <location>
        <begin position="506"/>
        <end position="515"/>
    </location>
</feature>
<evidence type="ECO:0000313" key="3">
    <source>
        <dbReference type="Proteomes" id="UP000664132"/>
    </source>
</evidence>
<dbReference type="Proteomes" id="UP000664132">
    <property type="component" value="Unassembled WGS sequence"/>
</dbReference>
<feature type="compositionally biased region" description="Low complexity" evidence="1">
    <location>
        <begin position="402"/>
        <end position="419"/>
    </location>
</feature>
<feature type="compositionally biased region" description="Low complexity" evidence="1">
    <location>
        <begin position="481"/>
        <end position="505"/>
    </location>
</feature>
<comment type="caution">
    <text evidence="2">The sequence shown here is derived from an EMBL/GenBank/DDBJ whole genome shotgun (WGS) entry which is preliminary data.</text>
</comment>
<feature type="region of interest" description="Disordered" evidence="1">
    <location>
        <begin position="529"/>
        <end position="573"/>
    </location>
</feature>
<keyword evidence="3" id="KW-1185">Reference proteome</keyword>
<feature type="region of interest" description="Disordered" evidence="1">
    <location>
        <begin position="665"/>
        <end position="762"/>
    </location>
</feature>
<feature type="compositionally biased region" description="Basic and acidic residues" evidence="1">
    <location>
        <begin position="834"/>
        <end position="844"/>
    </location>
</feature>
<organism evidence="2 3">
    <name type="scientific">Cadophora malorum</name>
    <dbReference type="NCBI Taxonomy" id="108018"/>
    <lineage>
        <taxon>Eukaryota</taxon>
        <taxon>Fungi</taxon>
        <taxon>Dikarya</taxon>
        <taxon>Ascomycota</taxon>
        <taxon>Pezizomycotina</taxon>
        <taxon>Leotiomycetes</taxon>
        <taxon>Helotiales</taxon>
        <taxon>Ploettnerulaceae</taxon>
        <taxon>Cadophora</taxon>
    </lineage>
</organism>